<evidence type="ECO:0000313" key="2">
    <source>
        <dbReference type="EMBL" id="QSS62244.1"/>
    </source>
</evidence>
<dbReference type="Proteomes" id="UP000663671">
    <property type="component" value="Chromosome 5"/>
</dbReference>
<name>A0A8A1MC96_AJECA</name>
<dbReference type="EMBL" id="CP069111">
    <property type="protein sequence ID" value="QSS62244.1"/>
    <property type="molecule type" value="Genomic_DNA"/>
</dbReference>
<protein>
    <submittedName>
        <fullName evidence="2">Uncharacterized protein</fullName>
    </submittedName>
</protein>
<proteinExistence type="predicted"/>
<evidence type="ECO:0000256" key="1">
    <source>
        <dbReference type="SAM" id="Coils"/>
    </source>
</evidence>
<organism evidence="2 3">
    <name type="scientific">Ajellomyces capsulatus</name>
    <name type="common">Darling's disease fungus</name>
    <name type="synonym">Histoplasma capsulatum</name>
    <dbReference type="NCBI Taxonomy" id="5037"/>
    <lineage>
        <taxon>Eukaryota</taxon>
        <taxon>Fungi</taxon>
        <taxon>Dikarya</taxon>
        <taxon>Ascomycota</taxon>
        <taxon>Pezizomycotina</taxon>
        <taxon>Eurotiomycetes</taxon>
        <taxon>Eurotiomycetidae</taxon>
        <taxon>Onygenales</taxon>
        <taxon>Ajellomycetaceae</taxon>
        <taxon>Histoplasma</taxon>
    </lineage>
</organism>
<gene>
    <name evidence="2" type="ORF">I7I51_04421</name>
</gene>
<dbReference type="VEuPathDB" id="FungiDB:I7I51_04421"/>
<sequence length="111" mass="12667">MTTRNQSQAMENLIEQVQNLIQENATLAEHINMNETTLETENRYLLACITTLKAQNNARGNPFTNSNTTETATVVKTKLKESDAFNVSYLDKPIHQRIQRLQISHDVHITL</sequence>
<keyword evidence="1" id="KW-0175">Coiled coil</keyword>
<accession>A0A8A1MC96</accession>
<reference evidence="2" key="1">
    <citation type="submission" date="2021-01" db="EMBL/GenBank/DDBJ databases">
        <title>Chromosome-level genome assembly of a human fungal pathogen reveals clustering of transcriptionally co-regulated genes.</title>
        <authorList>
            <person name="Voorhies M."/>
            <person name="Cohen S."/>
            <person name="Shea T.P."/>
            <person name="Petrus S."/>
            <person name="Munoz J.F."/>
            <person name="Poplawski S."/>
            <person name="Goldman W.E."/>
            <person name="Michael T."/>
            <person name="Cuomo C.A."/>
            <person name="Sil A."/>
            <person name="Beyhan S."/>
        </authorList>
    </citation>
    <scope>NUCLEOTIDE SEQUENCE</scope>
    <source>
        <strain evidence="2">WU24</strain>
    </source>
</reference>
<feature type="coiled-coil region" evidence="1">
    <location>
        <begin position="3"/>
        <end position="30"/>
    </location>
</feature>
<evidence type="ECO:0000313" key="3">
    <source>
        <dbReference type="Proteomes" id="UP000663671"/>
    </source>
</evidence>
<dbReference type="AlphaFoldDB" id="A0A8A1MC96"/>